<accession>A0A4C1VP61</accession>
<dbReference type="EMBL" id="BGZK01000368">
    <property type="protein sequence ID" value="GBP39555.1"/>
    <property type="molecule type" value="Genomic_DNA"/>
</dbReference>
<dbReference type="Proteomes" id="UP000299102">
    <property type="component" value="Unassembled WGS sequence"/>
</dbReference>
<feature type="region of interest" description="Disordered" evidence="1">
    <location>
        <begin position="83"/>
        <end position="119"/>
    </location>
</feature>
<protein>
    <submittedName>
        <fullName evidence="2">Uncharacterized protein</fullName>
    </submittedName>
</protein>
<name>A0A4C1VP61_EUMVA</name>
<feature type="region of interest" description="Disordered" evidence="1">
    <location>
        <begin position="1"/>
        <end position="32"/>
    </location>
</feature>
<sequence>MRGEEAESSEGDRNEITGPRRPARPRLTSLRGARGTLSLLTYSFDFGAARLDSCELRKVVPYTCTLSERSAELHGRTRLWSINDGVTKGEGAGEDEGGPLGGARHARRPPATGTPTLFD</sequence>
<dbReference type="OrthoDB" id="361102at2759"/>
<organism evidence="2 3">
    <name type="scientific">Eumeta variegata</name>
    <name type="common">Bagworm moth</name>
    <name type="synonym">Eumeta japonica</name>
    <dbReference type="NCBI Taxonomy" id="151549"/>
    <lineage>
        <taxon>Eukaryota</taxon>
        <taxon>Metazoa</taxon>
        <taxon>Ecdysozoa</taxon>
        <taxon>Arthropoda</taxon>
        <taxon>Hexapoda</taxon>
        <taxon>Insecta</taxon>
        <taxon>Pterygota</taxon>
        <taxon>Neoptera</taxon>
        <taxon>Endopterygota</taxon>
        <taxon>Lepidoptera</taxon>
        <taxon>Glossata</taxon>
        <taxon>Ditrysia</taxon>
        <taxon>Tineoidea</taxon>
        <taxon>Psychidae</taxon>
        <taxon>Oiketicinae</taxon>
        <taxon>Eumeta</taxon>
    </lineage>
</organism>
<feature type="compositionally biased region" description="Basic and acidic residues" evidence="1">
    <location>
        <begin position="1"/>
        <end position="15"/>
    </location>
</feature>
<comment type="caution">
    <text evidence="2">The sequence shown here is derived from an EMBL/GenBank/DDBJ whole genome shotgun (WGS) entry which is preliminary data.</text>
</comment>
<evidence type="ECO:0000313" key="3">
    <source>
        <dbReference type="Proteomes" id="UP000299102"/>
    </source>
</evidence>
<keyword evidence="3" id="KW-1185">Reference proteome</keyword>
<evidence type="ECO:0000256" key="1">
    <source>
        <dbReference type="SAM" id="MobiDB-lite"/>
    </source>
</evidence>
<evidence type="ECO:0000313" key="2">
    <source>
        <dbReference type="EMBL" id="GBP39555.1"/>
    </source>
</evidence>
<reference evidence="2 3" key="1">
    <citation type="journal article" date="2019" name="Commun. Biol.">
        <title>The bagworm genome reveals a unique fibroin gene that provides high tensile strength.</title>
        <authorList>
            <person name="Kono N."/>
            <person name="Nakamura H."/>
            <person name="Ohtoshi R."/>
            <person name="Tomita M."/>
            <person name="Numata K."/>
            <person name="Arakawa K."/>
        </authorList>
    </citation>
    <scope>NUCLEOTIDE SEQUENCE [LARGE SCALE GENOMIC DNA]</scope>
</reference>
<dbReference type="AlphaFoldDB" id="A0A4C1VP61"/>
<proteinExistence type="predicted"/>
<gene>
    <name evidence="2" type="ORF">EVAR_26637_1</name>
</gene>